<evidence type="ECO:0008006" key="3">
    <source>
        <dbReference type="Google" id="ProtNLM"/>
    </source>
</evidence>
<dbReference type="EMBL" id="LNXV01000036">
    <property type="protein sequence ID" value="KTC76977.1"/>
    <property type="molecule type" value="Genomic_DNA"/>
</dbReference>
<name>A0A0W0S1C9_9GAMM</name>
<proteinExistence type="predicted"/>
<sequence>MKYLGNREIMQINHSIRIKNEKTIFKRAATAGILLLWNPLKQKNCPNIPTEIGELIGSYLSDNDAKNVVQVCQSAKNAARKALTDFKSGKGKIYDEVEAYLPLSFIP</sequence>
<dbReference type="AlphaFoldDB" id="A0A0W0S1C9"/>
<dbReference type="Proteomes" id="UP000054742">
    <property type="component" value="Unassembled WGS sequence"/>
</dbReference>
<organism evidence="1 2">
    <name type="scientific">Legionella brunensis</name>
    <dbReference type="NCBI Taxonomy" id="29422"/>
    <lineage>
        <taxon>Bacteria</taxon>
        <taxon>Pseudomonadati</taxon>
        <taxon>Pseudomonadota</taxon>
        <taxon>Gammaproteobacteria</taxon>
        <taxon>Legionellales</taxon>
        <taxon>Legionellaceae</taxon>
        <taxon>Legionella</taxon>
    </lineage>
</organism>
<gene>
    <name evidence="1" type="ORF">Lbru_3084</name>
</gene>
<evidence type="ECO:0000313" key="2">
    <source>
        <dbReference type="Proteomes" id="UP000054742"/>
    </source>
</evidence>
<dbReference type="OrthoDB" id="5648451at2"/>
<reference evidence="1 2" key="1">
    <citation type="submission" date="2015-11" db="EMBL/GenBank/DDBJ databases">
        <title>Genomic analysis of 38 Legionella species identifies large and diverse effector repertoires.</title>
        <authorList>
            <person name="Burstein D."/>
            <person name="Amaro F."/>
            <person name="Zusman T."/>
            <person name="Lifshitz Z."/>
            <person name="Cohen O."/>
            <person name="Gilbert J.A."/>
            <person name="Pupko T."/>
            <person name="Shuman H.A."/>
            <person name="Segal G."/>
        </authorList>
    </citation>
    <scope>NUCLEOTIDE SEQUENCE [LARGE SCALE GENOMIC DNA]</scope>
    <source>
        <strain evidence="1 2">ATCC 43878</strain>
    </source>
</reference>
<comment type="caution">
    <text evidence="1">The sequence shown here is derived from an EMBL/GenBank/DDBJ whole genome shotgun (WGS) entry which is preliminary data.</text>
</comment>
<accession>A0A0W0S1C9</accession>
<evidence type="ECO:0000313" key="1">
    <source>
        <dbReference type="EMBL" id="KTC76977.1"/>
    </source>
</evidence>
<keyword evidence="2" id="KW-1185">Reference proteome</keyword>
<dbReference type="PATRIC" id="fig|29422.6.peg.3262"/>
<protein>
    <recommendedName>
        <fullName evidence="3">F-box domain-containing protein</fullName>
    </recommendedName>
</protein>
<dbReference type="RefSeq" id="WP_058443031.1">
    <property type="nucleotide sequence ID" value="NZ_CAAAHU010000014.1"/>
</dbReference>